<feature type="transmembrane region" description="Helical" evidence="1">
    <location>
        <begin position="102"/>
        <end position="120"/>
    </location>
</feature>
<keyword evidence="1" id="KW-0812">Transmembrane</keyword>
<gene>
    <name evidence="2" type="ORF">ACFQWG_12800</name>
</gene>
<keyword evidence="3" id="KW-1185">Reference proteome</keyword>
<dbReference type="RefSeq" id="WP_380975902.1">
    <property type="nucleotide sequence ID" value="NZ_JBHTEF010000001.1"/>
</dbReference>
<dbReference type="Proteomes" id="UP001596527">
    <property type="component" value="Unassembled WGS sequence"/>
</dbReference>
<keyword evidence="1" id="KW-0472">Membrane</keyword>
<feature type="transmembrane region" description="Helical" evidence="1">
    <location>
        <begin position="252"/>
        <end position="276"/>
    </location>
</feature>
<evidence type="ECO:0000256" key="1">
    <source>
        <dbReference type="SAM" id="Phobius"/>
    </source>
</evidence>
<feature type="transmembrane region" description="Helical" evidence="1">
    <location>
        <begin position="60"/>
        <end position="81"/>
    </location>
</feature>
<feature type="transmembrane region" description="Helical" evidence="1">
    <location>
        <begin position="324"/>
        <end position="344"/>
    </location>
</feature>
<evidence type="ECO:0000313" key="3">
    <source>
        <dbReference type="Proteomes" id="UP001596527"/>
    </source>
</evidence>
<dbReference type="EMBL" id="JBHTEF010000001">
    <property type="protein sequence ID" value="MFC7582074.1"/>
    <property type="molecule type" value="Genomic_DNA"/>
</dbReference>
<organism evidence="2 3">
    <name type="scientific">Schaalia naturae</name>
    <dbReference type="NCBI Taxonomy" id="635203"/>
    <lineage>
        <taxon>Bacteria</taxon>
        <taxon>Bacillati</taxon>
        <taxon>Actinomycetota</taxon>
        <taxon>Actinomycetes</taxon>
        <taxon>Actinomycetales</taxon>
        <taxon>Actinomycetaceae</taxon>
        <taxon>Schaalia</taxon>
    </lineage>
</organism>
<accession>A0ABW2SPJ1</accession>
<sequence>MHLVADAGRSLGTIVVDAAHALARHWPALLVIYLLGAAARAGFLWLAVEVSDLWSLGGTLLIPLASISMLVAMVLMLRAVAPALPLLRESVGPDRPRQRLRADITVAVQVLIPFLAVYASQGMLAADARSAIHDATADEWMNSSLDALDFGRFSDTPDSVYLVIVIAALVVRKVIAGFGLSRRHLGIAAFAGYLEALWMVTLATAFTRSIDSLKEWVGSRAVIVRLTDALQTAIDVLGPLGRAAQAAIDQVAAVISSMGALVIVPVAWMAVGATVYGTSLPDASPLATPEEVTRRLHRIPNPMRRAASQVVEPVVSPIQNALTAIGRIAVAGVLPMVFLCLVLAGASHLRMLTARLLHALIGPQSQLVAYSLTPIADMAARGVYTVVAVALLAAAVNTIAARRLEQAPEDA</sequence>
<keyword evidence="1" id="KW-1133">Transmembrane helix</keyword>
<feature type="transmembrane region" description="Helical" evidence="1">
    <location>
        <begin position="160"/>
        <end position="180"/>
    </location>
</feature>
<name>A0ABW2SPJ1_9ACTO</name>
<feature type="transmembrane region" description="Helical" evidence="1">
    <location>
        <begin position="382"/>
        <end position="401"/>
    </location>
</feature>
<comment type="caution">
    <text evidence="2">The sequence shown here is derived from an EMBL/GenBank/DDBJ whole genome shotgun (WGS) entry which is preliminary data.</text>
</comment>
<protein>
    <submittedName>
        <fullName evidence="2">Uncharacterized protein</fullName>
    </submittedName>
</protein>
<proteinExistence type="predicted"/>
<evidence type="ECO:0000313" key="2">
    <source>
        <dbReference type="EMBL" id="MFC7582074.1"/>
    </source>
</evidence>
<reference evidence="3" key="1">
    <citation type="journal article" date="2019" name="Int. J. Syst. Evol. Microbiol.">
        <title>The Global Catalogue of Microorganisms (GCM) 10K type strain sequencing project: providing services to taxonomists for standard genome sequencing and annotation.</title>
        <authorList>
            <consortium name="The Broad Institute Genomics Platform"/>
            <consortium name="The Broad Institute Genome Sequencing Center for Infectious Disease"/>
            <person name="Wu L."/>
            <person name="Ma J."/>
        </authorList>
    </citation>
    <scope>NUCLEOTIDE SEQUENCE [LARGE SCALE GENOMIC DNA]</scope>
    <source>
        <strain evidence="3">CCUG 56698</strain>
    </source>
</reference>
<feature type="transmembrane region" description="Helical" evidence="1">
    <location>
        <begin position="28"/>
        <end position="48"/>
    </location>
</feature>